<feature type="region of interest" description="Disordered" evidence="5">
    <location>
        <begin position="201"/>
        <end position="251"/>
    </location>
</feature>
<dbReference type="InterPro" id="IPR011993">
    <property type="entry name" value="PH-like_dom_sf"/>
</dbReference>
<dbReference type="GO" id="GO:0005096">
    <property type="term" value="F:GTPase activator activity"/>
    <property type="evidence" value="ECO:0007669"/>
    <property type="project" value="TreeGrafter"/>
</dbReference>
<feature type="compositionally biased region" description="Basic and acidic residues" evidence="5">
    <location>
        <begin position="1"/>
        <end position="12"/>
    </location>
</feature>
<feature type="compositionally biased region" description="Low complexity" evidence="5">
    <location>
        <begin position="40"/>
        <end position="54"/>
    </location>
</feature>
<comment type="subcellular location">
    <subcellularLocation>
        <location evidence="1">Nucleus</location>
        <location evidence="1">Nuclear pore complex</location>
    </subcellularLocation>
</comment>
<evidence type="ECO:0000256" key="3">
    <source>
        <dbReference type="ARBA" id="ARBA00023010"/>
    </source>
</evidence>
<keyword evidence="4" id="KW-0653">Protein transport</keyword>
<reference evidence="8 9" key="2">
    <citation type="submission" date="2024-03" db="EMBL/GenBank/DDBJ databases">
        <title>Complete genome sequence of the green alga Chloropicon roscoffensis RCC1871.</title>
        <authorList>
            <person name="Lemieux C."/>
            <person name="Pombert J.-F."/>
            <person name="Otis C."/>
            <person name="Turmel M."/>
        </authorList>
    </citation>
    <scope>NUCLEOTIDE SEQUENCE [LARGE SCALE GENOMIC DNA]</scope>
    <source>
        <strain evidence="8 9">RCC1871</strain>
    </source>
</reference>
<proteinExistence type="predicted"/>
<keyword evidence="4" id="KW-0906">Nuclear pore complex</keyword>
<name>A0A7S3CEF0_9CHLO</name>
<reference evidence="7" key="1">
    <citation type="submission" date="2021-01" db="EMBL/GenBank/DDBJ databases">
        <authorList>
            <person name="Corre E."/>
            <person name="Pelletier E."/>
            <person name="Niang G."/>
            <person name="Scheremetjew M."/>
            <person name="Finn R."/>
            <person name="Kale V."/>
            <person name="Holt S."/>
            <person name="Cochrane G."/>
            <person name="Meng A."/>
            <person name="Brown T."/>
            <person name="Cohen L."/>
        </authorList>
    </citation>
    <scope>NUCLEOTIDE SEQUENCE</scope>
    <source>
        <strain evidence="7">RCC1871</strain>
    </source>
</reference>
<dbReference type="GO" id="GO:0006913">
    <property type="term" value="P:nucleocytoplasmic transport"/>
    <property type="evidence" value="ECO:0007669"/>
    <property type="project" value="InterPro"/>
</dbReference>
<dbReference type="Gene3D" id="2.30.29.30">
    <property type="entry name" value="Pleckstrin-homology domain (PH domain)/Phosphotyrosine-binding domain (PTB)"/>
    <property type="match status" value="1"/>
</dbReference>
<evidence type="ECO:0000259" key="6">
    <source>
        <dbReference type="PROSITE" id="PS50196"/>
    </source>
</evidence>
<evidence type="ECO:0000256" key="1">
    <source>
        <dbReference type="ARBA" id="ARBA00004567"/>
    </source>
</evidence>
<accession>A0A7S3CEF0</accession>
<dbReference type="Proteomes" id="UP001472866">
    <property type="component" value="Chromosome 03"/>
</dbReference>
<keyword evidence="2" id="KW-0813">Transport</keyword>
<dbReference type="PROSITE" id="PS50196">
    <property type="entry name" value="RANBD1"/>
    <property type="match status" value="1"/>
</dbReference>
<dbReference type="InterPro" id="IPR045256">
    <property type="entry name" value="RanBP1_RanBD"/>
</dbReference>
<dbReference type="EMBL" id="CP151503">
    <property type="protein sequence ID" value="WZN60648.1"/>
    <property type="molecule type" value="Genomic_DNA"/>
</dbReference>
<dbReference type="AlphaFoldDB" id="A0A7S3CEF0"/>
<evidence type="ECO:0000313" key="9">
    <source>
        <dbReference type="Proteomes" id="UP001472866"/>
    </source>
</evidence>
<dbReference type="SMART" id="SM00160">
    <property type="entry name" value="RanBD"/>
    <property type="match status" value="1"/>
</dbReference>
<keyword evidence="2" id="KW-0509">mRNA transport</keyword>
<dbReference type="GO" id="GO:0015031">
    <property type="term" value="P:protein transport"/>
    <property type="evidence" value="ECO:0007669"/>
    <property type="project" value="UniProtKB-KW"/>
</dbReference>
<feature type="domain" description="RanBD1" evidence="6">
    <location>
        <begin position="63"/>
        <end position="198"/>
    </location>
</feature>
<keyword evidence="3" id="KW-0811">Translocation</keyword>
<feature type="region of interest" description="Disordered" evidence="5">
    <location>
        <begin position="1"/>
        <end position="21"/>
    </location>
</feature>
<dbReference type="SUPFAM" id="SSF50729">
    <property type="entry name" value="PH domain-like"/>
    <property type="match status" value="1"/>
</dbReference>
<dbReference type="PANTHER" id="PTHR23138">
    <property type="entry name" value="RAN BINDING PROTEIN"/>
    <property type="match status" value="1"/>
</dbReference>
<dbReference type="CDD" id="cd13179">
    <property type="entry name" value="RanBD_RanBP1"/>
    <property type="match status" value="1"/>
</dbReference>
<gene>
    <name evidence="7" type="ORF">CROS1456_LOCUS5119</name>
    <name evidence="8" type="ORF">HKI87_03g21820</name>
</gene>
<dbReference type="InterPro" id="IPR045255">
    <property type="entry name" value="RanBP1-like"/>
</dbReference>
<evidence type="ECO:0000313" key="7">
    <source>
        <dbReference type="EMBL" id="CAE0192029.1"/>
    </source>
</evidence>
<evidence type="ECO:0000313" key="8">
    <source>
        <dbReference type="EMBL" id="WZN60648.1"/>
    </source>
</evidence>
<organism evidence="7">
    <name type="scientific">Chloropicon roscoffensis</name>
    <dbReference type="NCBI Taxonomy" id="1461544"/>
    <lineage>
        <taxon>Eukaryota</taxon>
        <taxon>Viridiplantae</taxon>
        <taxon>Chlorophyta</taxon>
        <taxon>Chloropicophyceae</taxon>
        <taxon>Chloropicales</taxon>
        <taxon>Chloropicaceae</taxon>
        <taxon>Chloropicon</taxon>
    </lineage>
</organism>
<dbReference type="EMBL" id="HBHZ01006603">
    <property type="protein sequence ID" value="CAE0192029.1"/>
    <property type="molecule type" value="Transcribed_RNA"/>
</dbReference>
<dbReference type="GO" id="GO:0005643">
    <property type="term" value="C:nuclear pore"/>
    <property type="evidence" value="ECO:0007669"/>
    <property type="project" value="UniProtKB-SubCell"/>
</dbReference>
<evidence type="ECO:0000256" key="4">
    <source>
        <dbReference type="ARBA" id="ARBA00023132"/>
    </source>
</evidence>
<protein>
    <submittedName>
        <fullName evidence="8">Ran-binding protein 1</fullName>
    </submittedName>
</protein>
<dbReference type="GO" id="GO:0005737">
    <property type="term" value="C:cytoplasm"/>
    <property type="evidence" value="ECO:0007669"/>
    <property type="project" value="TreeGrafter"/>
</dbReference>
<dbReference type="Pfam" id="PF00638">
    <property type="entry name" value="Ran_BP1"/>
    <property type="match status" value="1"/>
</dbReference>
<dbReference type="GO" id="GO:0051028">
    <property type="term" value="P:mRNA transport"/>
    <property type="evidence" value="ECO:0007669"/>
    <property type="project" value="UniProtKB-KW"/>
</dbReference>
<dbReference type="PANTHER" id="PTHR23138:SF87">
    <property type="entry name" value="E3 SUMO-PROTEIN LIGASE RANBP2"/>
    <property type="match status" value="1"/>
</dbReference>
<sequence length="251" mass="27913">MAEEQTKEEEPKVAPTPIFGQGSTFAGTGFSGFSASAGFASSAGSGAGSGAAASNPEEECQAEFKPVVQLEKSEVTTGEESEEVKLEYKAKLYRYDFEKQEWKERGVGPCKILEDKKTKKIRVLMRRDKLHKICANFLIMPGTTLQNHQGNDKTWVWSTPDFAEEEMRTELFCIRFGTTEKANEFKDVFEAAEKTNAKIIEEEGGLEAKEPEEGEGEKEKDTGADDLAKDLESVKVEEKKEEGEGEKKEEE</sequence>
<evidence type="ECO:0000256" key="2">
    <source>
        <dbReference type="ARBA" id="ARBA00022816"/>
    </source>
</evidence>
<keyword evidence="4" id="KW-0539">Nucleus</keyword>
<keyword evidence="9" id="KW-1185">Reference proteome</keyword>
<feature type="region of interest" description="Disordered" evidence="5">
    <location>
        <begin position="40"/>
        <end position="65"/>
    </location>
</feature>
<evidence type="ECO:0000256" key="5">
    <source>
        <dbReference type="SAM" id="MobiDB-lite"/>
    </source>
</evidence>
<dbReference type="FunFam" id="2.30.29.30:FF:000312">
    <property type="entry name" value="Ran binding protein 1"/>
    <property type="match status" value="1"/>
</dbReference>
<dbReference type="InterPro" id="IPR000156">
    <property type="entry name" value="Ran_bind_dom"/>
</dbReference>